<accession>A0AAW6U4J9</accession>
<keyword evidence="5" id="KW-0449">Lipoprotein</keyword>
<proteinExistence type="predicted"/>
<keyword evidence="8" id="KW-1185">Reference proteome</keyword>
<dbReference type="Pfam" id="PF01547">
    <property type="entry name" value="SBP_bac_1"/>
    <property type="match status" value="1"/>
</dbReference>
<dbReference type="InterPro" id="IPR006059">
    <property type="entry name" value="SBP"/>
</dbReference>
<evidence type="ECO:0000256" key="4">
    <source>
        <dbReference type="ARBA" id="ARBA00023139"/>
    </source>
</evidence>
<keyword evidence="2 6" id="KW-0732">Signal</keyword>
<dbReference type="Proteomes" id="UP001431532">
    <property type="component" value="Unassembled WGS sequence"/>
</dbReference>
<dbReference type="AlphaFoldDB" id="A0AAW6U4J9"/>
<reference evidence="7" key="1">
    <citation type="submission" date="2023-05" db="EMBL/GenBank/DDBJ databases">
        <title>Mariniplasma microaerophilum sp. nov., a novel anaerobic mollicute isolated from terrestrial mud volcano, Taman Peninsula, Russia.</title>
        <authorList>
            <person name="Khomyakova M.A."/>
            <person name="Merkel A.Y."/>
            <person name="Slobodkin A.I."/>
        </authorList>
    </citation>
    <scope>NUCLEOTIDE SEQUENCE</scope>
    <source>
        <strain evidence="7">M4Ah</strain>
    </source>
</reference>
<dbReference type="EMBL" id="JASCXW010000011">
    <property type="protein sequence ID" value="MDI6452812.1"/>
    <property type="molecule type" value="Genomic_DNA"/>
</dbReference>
<evidence type="ECO:0000256" key="6">
    <source>
        <dbReference type="SAM" id="SignalP"/>
    </source>
</evidence>
<gene>
    <name evidence="7" type="ORF">QJ521_04480</name>
</gene>
<dbReference type="SUPFAM" id="SSF53850">
    <property type="entry name" value="Periplasmic binding protein-like II"/>
    <property type="match status" value="1"/>
</dbReference>
<evidence type="ECO:0000313" key="8">
    <source>
        <dbReference type="Proteomes" id="UP001431532"/>
    </source>
</evidence>
<comment type="caution">
    <text evidence="7">The sequence shown here is derived from an EMBL/GenBank/DDBJ whole genome shotgun (WGS) entry which is preliminary data.</text>
</comment>
<dbReference type="PROSITE" id="PS51257">
    <property type="entry name" value="PROKAR_LIPOPROTEIN"/>
    <property type="match status" value="1"/>
</dbReference>
<evidence type="ECO:0000256" key="5">
    <source>
        <dbReference type="ARBA" id="ARBA00023288"/>
    </source>
</evidence>
<dbReference type="RefSeq" id="WP_282839237.1">
    <property type="nucleotide sequence ID" value="NZ_JASCXW010000011.1"/>
</dbReference>
<sequence>MKNTTKRLMIFILAFVSIFVLSACLNNSGTREADGRITVLLDNKDRAYFENIIERYETFYSEEGYTVNPIWTSGADLHSNQATRVGAGSPPDLLIGGDMYTELYSRSLYDLTPLIERDQDELDMEDFIDGIMDRLEDNSGRVVFMPKYFNISLLYYNKTLFDQSKDALLQAGLSEAPAGTLDAELHYPHINWNIDDYFKAAGILTKQNNNGDYTQWGSSMVGGWWGEWLIHLRQSGADIFNEDGYVDFNNEQGRNALQIWRDKAYGNQELGRPKISVSPGQTDFGGFQGLKVAMEYGGHTANWSRYDSLSSLNWGVTLLPTGLERRAGAEYAIEGVGIYKDTPNVEAAWAFVKFLTNKEGIKDSVEIGYLSVRESVLDEMEDGKLKVRTQLAIDAINPNGPYGNYAMTLPKFEYFSDITINVIEPILALMLANDGSRISIEEALDRIHKQANDYITLNYK</sequence>
<dbReference type="PANTHER" id="PTHR43649">
    <property type="entry name" value="ARABINOSE-BINDING PROTEIN-RELATED"/>
    <property type="match status" value="1"/>
</dbReference>
<keyword evidence="3" id="KW-0472">Membrane</keyword>
<protein>
    <submittedName>
        <fullName evidence="7">Extracellular solute-binding protein</fullName>
    </submittedName>
</protein>
<name>A0AAW6U4J9_9MOLU</name>
<feature type="chain" id="PRO_5043420214" evidence="6">
    <location>
        <begin position="23"/>
        <end position="460"/>
    </location>
</feature>
<evidence type="ECO:0000256" key="3">
    <source>
        <dbReference type="ARBA" id="ARBA00023136"/>
    </source>
</evidence>
<dbReference type="PANTHER" id="PTHR43649:SF33">
    <property type="entry name" value="POLYGALACTURONAN_RHAMNOGALACTURONAN-BINDING PROTEIN YTCQ"/>
    <property type="match status" value="1"/>
</dbReference>
<dbReference type="Gene3D" id="3.40.190.10">
    <property type="entry name" value="Periplasmic binding protein-like II"/>
    <property type="match status" value="1"/>
</dbReference>
<evidence type="ECO:0000256" key="1">
    <source>
        <dbReference type="ARBA" id="ARBA00022475"/>
    </source>
</evidence>
<evidence type="ECO:0000313" key="7">
    <source>
        <dbReference type="EMBL" id="MDI6452812.1"/>
    </source>
</evidence>
<evidence type="ECO:0000256" key="2">
    <source>
        <dbReference type="ARBA" id="ARBA00022729"/>
    </source>
</evidence>
<feature type="signal peptide" evidence="6">
    <location>
        <begin position="1"/>
        <end position="22"/>
    </location>
</feature>
<keyword evidence="1" id="KW-1003">Cell membrane</keyword>
<keyword evidence="4" id="KW-0564">Palmitate</keyword>
<organism evidence="7 8">
    <name type="scientific">Peloplasma aerotolerans</name>
    <dbReference type="NCBI Taxonomy" id="3044389"/>
    <lineage>
        <taxon>Bacteria</taxon>
        <taxon>Bacillati</taxon>
        <taxon>Mycoplasmatota</taxon>
        <taxon>Mollicutes</taxon>
        <taxon>Acholeplasmatales</taxon>
        <taxon>Acholeplasmataceae</taxon>
        <taxon>Peloplasma</taxon>
    </lineage>
</organism>
<dbReference type="InterPro" id="IPR050490">
    <property type="entry name" value="Bact_solute-bd_prot1"/>
</dbReference>